<evidence type="ECO:0000259" key="6">
    <source>
        <dbReference type="PROSITE" id="PS51898"/>
    </source>
</evidence>
<evidence type="ECO:0000313" key="9">
    <source>
        <dbReference type="Proteomes" id="UP000777440"/>
    </source>
</evidence>
<sequence length="405" mass="44969">MPKRRDHGQGGLYYLKSRDLWRGVVDDGFKPDGSRRQRYVHAKTREECVKKLRKLMQQLAEHGQPLDHRTRVTDLADSWLEEAGDRLKPKTMQGYRSHLATSIIPILGKRVVAELLPTDVRRLHSAIFARGVGPASVAGAHRTLSAMLGYAVENGMINRNVAEAVDLPKQAPAARDSLTRHEAAALIALGDPRWNLPLLSGARDGEMRGLRHNDLDLDHNLAHVSWNLVEVTSLHGCGGTCGFKVAGRCPQRILDIAPSLEYELLEGRWALVRPKSYKPRVAPLTPEVSSALREHLEKDGNPNPHHLVWHRPTGKPLTNEDSNAAFRAALAAAGIKRPATTHWLRHTYTTMAEHAGIPWVVYAGISGHGSEDISRKYTHQLEQEARAGIATLASYLNPPRPDTRD</sequence>
<dbReference type="PANTHER" id="PTHR30629">
    <property type="entry name" value="PROPHAGE INTEGRASE"/>
    <property type="match status" value="1"/>
</dbReference>
<dbReference type="PROSITE" id="PS51900">
    <property type="entry name" value="CB"/>
    <property type="match status" value="1"/>
</dbReference>
<reference evidence="8 9" key="1">
    <citation type="journal article" date="2021" name="MBio">
        <title>Poor Competitiveness of Bradyrhizobium in Pigeon Pea Root Colonization in Indian Soils.</title>
        <authorList>
            <person name="Chalasani D."/>
            <person name="Basu A."/>
            <person name="Pullabhotla S.V.S.R.N."/>
            <person name="Jorrin B."/>
            <person name="Neal A.L."/>
            <person name="Poole P.S."/>
            <person name="Podile A.R."/>
            <person name="Tkacz A."/>
        </authorList>
    </citation>
    <scope>NUCLEOTIDE SEQUENCE [LARGE SCALE GENOMIC DNA]</scope>
    <source>
        <strain evidence="8 9">HU12</strain>
    </source>
</reference>
<comment type="similarity">
    <text evidence="1">Belongs to the 'phage' integrase family.</text>
</comment>
<evidence type="ECO:0000256" key="2">
    <source>
        <dbReference type="ARBA" id="ARBA00022908"/>
    </source>
</evidence>
<dbReference type="PANTHER" id="PTHR30629:SF2">
    <property type="entry name" value="PROPHAGE INTEGRASE INTS-RELATED"/>
    <property type="match status" value="1"/>
</dbReference>
<evidence type="ECO:0000256" key="1">
    <source>
        <dbReference type="ARBA" id="ARBA00008857"/>
    </source>
</evidence>
<dbReference type="Gene3D" id="1.10.150.130">
    <property type="match status" value="1"/>
</dbReference>
<dbReference type="Proteomes" id="UP000777440">
    <property type="component" value="Unassembled WGS sequence"/>
</dbReference>
<proteinExistence type="inferred from homology"/>
<protein>
    <submittedName>
        <fullName evidence="8">Tyrosine-type recombinase/integrase family protein</fullName>
    </submittedName>
</protein>
<dbReference type="InterPro" id="IPR013762">
    <property type="entry name" value="Integrase-like_cat_sf"/>
</dbReference>
<dbReference type="RefSeq" id="WP_220288656.1">
    <property type="nucleotide sequence ID" value="NZ_JAEUAX010000002.1"/>
</dbReference>
<keyword evidence="3 5" id="KW-0238">DNA-binding</keyword>
<dbReference type="InterPro" id="IPR002104">
    <property type="entry name" value="Integrase_catalytic"/>
</dbReference>
<evidence type="ECO:0000313" key="8">
    <source>
        <dbReference type="EMBL" id="MBW9108988.1"/>
    </source>
</evidence>
<feature type="domain" description="Tyr recombinase" evidence="6">
    <location>
        <begin position="166"/>
        <end position="390"/>
    </location>
</feature>
<evidence type="ECO:0000256" key="4">
    <source>
        <dbReference type="ARBA" id="ARBA00023172"/>
    </source>
</evidence>
<dbReference type="InterPro" id="IPR050808">
    <property type="entry name" value="Phage_Integrase"/>
</dbReference>
<keyword evidence="2" id="KW-0229">DNA integration</keyword>
<dbReference type="SUPFAM" id="SSF56349">
    <property type="entry name" value="DNA breaking-rejoining enzymes"/>
    <property type="match status" value="1"/>
</dbReference>
<dbReference type="EMBL" id="JAEUAX010000002">
    <property type="protein sequence ID" value="MBW9108988.1"/>
    <property type="molecule type" value="Genomic_DNA"/>
</dbReference>
<keyword evidence="9" id="KW-1185">Reference proteome</keyword>
<dbReference type="InterPro" id="IPR011010">
    <property type="entry name" value="DNA_brk_join_enz"/>
</dbReference>
<dbReference type="Pfam" id="PF00589">
    <property type="entry name" value="Phage_integrase"/>
    <property type="match status" value="1"/>
</dbReference>
<evidence type="ECO:0000259" key="7">
    <source>
        <dbReference type="PROSITE" id="PS51900"/>
    </source>
</evidence>
<dbReference type="InterPro" id="IPR044068">
    <property type="entry name" value="CB"/>
</dbReference>
<dbReference type="PROSITE" id="PS51898">
    <property type="entry name" value="TYR_RECOMBINASE"/>
    <property type="match status" value="1"/>
</dbReference>
<evidence type="ECO:0000256" key="3">
    <source>
        <dbReference type="ARBA" id="ARBA00023125"/>
    </source>
</evidence>
<keyword evidence="4" id="KW-0233">DNA recombination</keyword>
<dbReference type="Gene3D" id="1.10.443.10">
    <property type="entry name" value="Intergrase catalytic core"/>
    <property type="match status" value="1"/>
</dbReference>
<evidence type="ECO:0000256" key="5">
    <source>
        <dbReference type="PROSITE-ProRule" id="PRU01248"/>
    </source>
</evidence>
<name>A0ABS7HXK5_9MICO</name>
<dbReference type="InterPro" id="IPR010998">
    <property type="entry name" value="Integrase_recombinase_N"/>
</dbReference>
<organism evidence="8 9">
    <name type="scientific">Microbacterium ureisolvens</name>
    <dbReference type="NCBI Taxonomy" id="2781186"/>
    <lineage>
        <taxon>Bacteria</taxon>
        <taxon>Bacillati</taxon>
        <taxon>Actinomycetota</taxon>
        <taxon>Actinomycetes</taxon>
        <taxon>Micrococcales</taxon>
        <taxon>Microbacteriaceae</taxon>
        <taxon>Microbacterium</taxon>
    </lineage>
</organism>
<feature type="domain" description="Core-binding (CB)" evidence="7">
    <location>
        <begin position="70"/>
        <end position="152"/>
    </location>
</feature>
<dbReference type="InterPro" id="IPR053876">
    <property type="entry name" value="Phage_int_M"/>
</dbReference>
<accession>A0ABS7HXK5</accession>
<comment type="caution">
    <text evidence="8">The sequence shown here is derived from an EMBL/GenBank/DDBJ whole genome shotgun (WGS) entry which is preliminary data.</text>
</comment>
<dbReference type="Pfam" id="PF22022">
    <property type="entry name" value="Phage_int_M"/>
    <property type="match status" value="1"/>
</dbReference>
<gene>
    <name evidence="8" type="ORF">JNB61_04335</name>
</gene>